<dbReference type="Pfam" id="PF00001">
    <property type="entry name" value="7tm_1"/>
    <property type="match status" value="1"/>
</dbReference>
<dbReference type="GO" id="GO:0007187">
    <property type="term" value="P:G protein-coupled receptor signaling pathway, coupled to cyclic nucleotide second messenger"/>
    <property type="evidence" value="ECO:0000318"/>
    <property type="project" value="GO_Central"/>
</dbReference>
<dbReference type="OMA" id="INMIRRY"/>
<dbReference type="SUPFAM" id="SSF81321">
    <property type="entry name" value="Family A G protein-coupled receptor-like"/>
    <property type="match status" value="1"/>
</dbReference>
<accession>B3RW77</accession>
<dbReference type="Proteomes" id="UP000009022">
    <property type="component" value="Unassembled WGS sequence"/>
</dbReference>
<dbReference type="FunFam" id="1.20.1070.10:FF:001081">
    <property type="entry name" value="Alpha-1A adrenergic receptor"/>
    <property type="match status" value="1"/>
</dbReference>
<keyword evidence="2" id="KW-1003">Cell membrane</keyword>
<keyword evidence="7" id="KW-0675">Receptor</keyword>
<dbReference type="CTD" id="6753376"/>
<dbReference type="InParanoid" id="B3RW77"/>
<dbReference type="GO" id="GO:0030425">
    <property type="term" value="C:dendrite"/>
    <property type="evidence" value="ECO:0000318"/>
    <property type="project" value="GO_Central"/>
</dbReference>
<evidence type="ECO:0000256" key="2">
    <source>
        <dbReference type="ARBA" id="ARBA00022475"/>
    </source>
</evidence>
<feature type="transmembrane region" description="Helical" evidence="9">
    <location>
        <begin position="86"/>
        <end position="113"/>
    </location>
</feature>
<evidence type="ECO:0000259" key="10">
    <source>
        <dbReference type="PROSITE" id="PS50262"/>
    </source>
</evidence>
<keyword evidence="6 9" id="KW-0472">Membrane</keyword>
<dbReference type="GO" id="GO:0004993">
    <property type="term" value="F:G protein-coupled serotonin receptor activity"/>
    <property type="evidence" value="ECO:0000318"/>
    <property type="project" value="GO_Central"/>
</dbReference>
<dbReference type="EMBL" id="DS985244">
    <property type="protein sequence ID" value="EDV25620.1"/>
    <property type="molecule type" value="Genomic_DNA"/>
</dbReference>
<dbReference type="FunCoup" id="B3RW77">
    <property type="interactions" value="190"/>
</dbReference>
<organism evidence="11 12">
    <name type="scientific">Trichoplax adhaerens</name>
    <name type="common">Trichoplax reptans</name>
    <dbReference type="NCBI Taxonomy" id="10228"/>
    <lineage>
        <taxon>Eukaryota</taxon>
        <taxon>Metazoa</taxon>
        <taxon>Placozoa</taxon>
        <taxon>Uniplacotomia</taxon>
        <taxon>Trichoplacea</taxon>
        <taxon>Trichoplacidae</taxon>
        <taxon>Trichoplax</taxon>
    </lineage>
</organism>
<dbReference type="GeneID" id="6753376"/>
<evidence type="ECO:0000256" key="8">
    <source>
        <dbReference type="ARBA" id="ARBA00023224"/>
    </source>
</evidence>
<feature type="transmembrane region" description="Helical" evidence="9">
    <location>
        <begin position="259"/>
        <end position="280"/>
    </location>
</feature>
<dbReference type="AlphaFoldDB" id="B3RW77"/>
<dbReference type="PANTHER" id="PTHR24249">
    <property type="entry name" value="HISTAMINE RECEPTOR-RELATED G-PROTEIN COUPLED RECEPTOR"/>
    <property type="match status" value="1"/>
</dbReference>
<keyword evidence="5" id="KW-0297">G-protein coupled receptor</keyword>
<proteinExistence type="predicted"/>
<dbReference type="InterPro" id="IPR017452">
    <property type="entry name" value="GPCR_Rhodpsn_7TM"/>
</dbReference>
<evidence type="ECO:0000256" key="5">
    <source>
        <dbReference type="ARBA" id="ARBA00023040"/>
    </source>
</evidence>
<dbReference type="InterPro" id="IPR000276">
    <property type="entry name" value="GPCR_Rhodpsn"/>
</dbReference>
<evidence type="ECO:0000256" key="7">
    <source>
        <dbReference type="ARBA" id="ARBA00023170"/>
    </source>
</evidence>
<keyword evidence="3 9" id="KW-0812">Transmembrane</keyword>
<name>B3RW77_TRIAD</name>
<feature type="transmembrane region" description="Helical" evidence="9">
    <location>
        <begin position="26"/>
        <end position="44"/>
    </location>
</feature>
<dbReference type="RefSeq" id="XP_002111653.1">
    <property type="nucleotide sequence ID" value="XM_002111617.1"/>
</dbReference>
<evidence type="ECO:0000256" key="4">
    <source>
        <dbReference type="ARBA" id="ARBA00022989"/>
    </source>
</evidence>
<sequence>MSAAGNNTTSVITRCMYMRPDEIIEAYIYSAVVFFTILNNSLLIMVMRRHWNNTNIIMCSMCLSCILFAVFFLLPRKILVGTLRCDPIYCAFISLLGQTFVIMMNLHLCIVSLDKYLAITAPLHYESIVKKKRVIIALAVVYILSIAASFLPLIWRPVFQDRSRSEMSTFCISIREIGWTTANTPQTAQIEEVYYFVFFISLFFIPLAIMLLTYGRIYAIARDHHIRSQPKTPTSGKNGSRRKSLVDSTFKNIKAARTLAIVVGTFFVFWMPYIIAFFIFRVRQNSEYTPSALIFIQVTVYIAYCYPVINPIIYGYFNSNIRKTAINMIRRYKRKESIYSSGSAYSIGRTE</sequence>
<dbReference type="Gene3D" id="1.20.1070.10">
    <property type="entry name" value="Rhodopsin 7-helix transmembrane proteins"/>
    <property type="match status" value="1"/>
</dbReference>
<dbReference type="GO" id="GO:0045202">
    <property type="term" value="C:synapse"/>
    <property type="evidence" value="ECO:0007669"/>
    <property type="project" value="GOC"/>
</dbReference>
<keyword evidence="8" id="KW-0807">Transducer</keyword>
<feature type="transmembrane region" description="Helical" evidence="9">
    <location>
        <begin position="56"/>
        <end position="74"/>
    </location>
</feature>
<keyword evidence="12" id="KW-1185">Reference proteome</keyword>
<dbReference type="GO" id="GO:0005886">
    <property type="term" value="C:plasma membrane"/>
    <property type="evidence" value="ECO:0000318"/>
    <property type="project" value="GO_Central"/>
</dbReference>
<gene>
    <name evidence="11" type="ORF">TRIADDRAFT_55912</name>
</gene>
<evidence type="ECO:0000313" key="12">
    <source>
        <dbReference type="Proteomes" id="UP000009022"/>
    </source>
</evidence>
<dbReference type="GO" id="GO:0030594">
    <property type="term" value="F:neurotransmitter receptor activity"/>
    <property type="evidence" value="ECO:0000318"/>
    <property type="project" value="GO_Central"/>
</dbReference>
<dbReference type="HOGENOM" id="CLU_009579_5_0_1"/>
<dbReference type="PANTHER" id="PTHR24249:SF372">
    <property type="entry name" value="G-PROTEIN COUPLED RECEPTORS FAMILY 1 PROFILE DOMAIN-CONTAINING PROTEIN"/>
    <property type="match status" value="1"/>
</dbReference>
<reference evidence="11 12" key="1">
    <citation type="journal article" date="2008" name="Nature">
        <title>The Trichoplax genome and the nature of placozoans.</title>
        <authorList>
            <person name="Srivastava M."/>
            <person name="Begovic E."/>
            <person name="Chapman J."/>
            <person name="Putnam N.H."/>
            <person name="Hellsten U."/>
            <person name="Kawashima T."/>
            <person name="Kuo A."/>
            <person name="Mitros T."/>
            <person name="Salamov A."/>
            <person name="Carpenter M.L."/>
            <person name="Signorovitch A.Y."/>
            <person name="Moreno M.A."/>
            <person name="Kamm K."/>
            <person name="Grimwood J."/>
            <person name="Schmutz J."/>
            <person name="Shapiro H."/>
            <person name="Grigoriev I.V."/>
            <person name="Buss L.W."/>
            <person name="Schierwater B."/>
            <person name="Dellaporta S.L."/>
            <person name="Rokhsar D.S."/>
        </authorList>
    </citation>
    <scope>NUCLEOTIDE SEQUENCE [LARGE SCALE GENOMIC DNA]</scope>
    <source>
        <strain evidence="11 12">Grell-BS-1999</strain>
    </source>
</reference>
<evidence type="ECO:0000256" key="3">
    <source>
        <dbReference type="ARBA" id="ARBA00022692"/>
    </source>
</evidence>
<dbReference type="PRINTS" id="PR00237">
    <property type="entry name" value="GPCRRHODOPSN"/>
</dbReference>
<keyword evidence="4 9" id="KW-1133">Transmembrane helix</keyword>
<dbReference type="KEGG" id="tad:TRIADDRAFT_55912"/>
<evidence type="ECO:0000256" key="1">
    <source>
        <dbReference type="ARBA" id="ARBA00004651"/>
    </source>
</evidence>
<dbReference type="PROSITE" id="PS50262">
    <property type="entry name" value="G_PROTEIN_RECEP_F1_2"/>
    <property type="match status" value="1"/>
</dbReference>
<dbReference type="eggNOG" id="KOG3656">
    <property type="taxonomic scope" value="Eukaryota"/>
</dbReference>
<evidence type="ECO:0000256" key="6">
    <source>
        <dbReference type="ARBA" id="ARBA00023136"/>
    </source>
</evidence>
<dbReference type="InterPro" id="IPR050569">
    <property type="entry name" value="TAAR"/>
</dbReference>
<protein>
    <recommendedName>
        <fullName evidence="10">G-protein coupled receptors family 1 profile domain-containing protein</fullName>
    </recommendedName>
</protein>
<feature type="transmembrane region" description="Helical" evidence="9">
    <location>
        <begin position="292"/>
        <end position="317"/>
    </location>
</feature>
<feature type="transmembrane region" description="Helical" evidence="9">
    <location>
        <begin position="134"/>
        <end position="155"/>
    </location>
</feature>
<dbReference type="OrthoDB" id="10063595at2759"/>
<evidence type="ECO:0000313" key="11">
    <source>
        <dbReference type="EMBL" id="EDV25620.1"/>
    </source>
</evidence>
<feature type="transmembrane region" description="Helical" evidence="9">
    <location>
        <begin position="193"/>
        <end position="214"/>
    </location>
</feature>
<dbReference type="GO" id="GO:0007268">
    <property type="term" value="P:chemical synaptic transmission"/>
    <property type="evidence" value="ECO:0000318"/>
    <property type="project" value="GO_Central"/>
</dbReference>
<feature type="domain" description="G-protein coupled receptors family 1 profile" evidence="10">
    <location>
        <begin position="29"/>
        <end position="314"/>
    </location>
</feature>
<dbReference type="STRING" id="10228.B3RW77"/>
<comment type="subcellular location">
    <subcellularLocation>
        <location evidence="1">Cell membrane</location>
        <topology evidence="1">Multi-pass membrane protein</topology>
    </subcellularLocation>
</comment>
<evidence type="ECO:0000256" key="9">
    <source>
        <dbReference type="SAM" id="Phobius"/>
    </source>
</evidence>
<dbReference type="PhylomeDB" id="B3RW77"/>